<feature type="compositionally biased region" description="Polar residues" evidence="1">
    <location>
        <begin position="170"/>
        <end position="188"/>
    </location>
</feature>
<dbReference type="EMBL" id="MZNU01000093">
    <property type="protein sequence ID" value="OWP04777.1"/>
    <property type="molecule type" value="Genomic_DNA"/>
</dbReference>
<sequence>MTRASQASGVEENFYLINLGQKEAPEFTPYIPEPLFNLPIHYDSSLLTPVSMDGFSSLAAKPVVSMNQEPDVSPTYSMYYSDVDFGLNSNTPMKYKHHSRPLPISTADNFFPPGSPLVCSSPYYGHDRASGTSQSTTNSLLSPSFTTSSSMQSFGGFSNSSYDSGDHTPALSQHTSSNRGSQGHITITPSPSSPLPLLAPSPENSRSATELEGAQQLQCSFQVNRSPHQSYETPQETFSREETSNCSSKGKRKAAPVDYEKLMACPGLSEQDRYLLQLSMRDRIPWKEIAIKYNKAFPLKAVQVPALQMRKKRIVERFREWSELKVQKVATTTLSTVARGEC</sequence>
<reference evidence="2 3" key="1">
    <citation type="submission" date="2017-04" db="EMBL/GenBank/DDBJ databases">
        <title>Draft genome sequence of Marssonina coronaria NL1: causal agent of apple blotch.</title>
        <authorList>
            <person name="Cheng Q."/>
        </authorList>
    </citation>
    <scope>NUCLEOTIDE SEQUENCE [LARGE SCALE GENOMIC DNA]</scope>
    <source>
        <strain evidence="2 3">NL1</strain>
    </source>
</reference>
<evidence type="ECO:0000313" key="2">
    <source>
        <dbReference type="EMBL" id="OWP04777.1"/>
    </source>
</evidence>
<dbReference type="AlphaFoldDB" id="A0A218Z9N3"/>
<comment type="caution">
    <text evidence="2">The sequence shown here is derived from an EMBL/GenBank/DDBJ whole genome shotgun (WGS) entry which is preliminary data.</text>
</comment>
<proteinExistence type="predicted"/>
<accession>A0A218Z9N3</accession>
<gene>
    <name evidence="2" type="ORF">B2J93_4059</name>
</gene>
<dbReference type="OrthoDB" id="5421421at2759"/>
<feature type="region of interest" description="Disordered" evidence="1">
    <location>
        <begin position="157"/>
        <end position="251"/>
    </location>
</feature>
<dbReference type="STRING" id="503106.A0A218Z9N3"/>
<dbReference type="Proteomes" id="UP000242519">
    <property type="component" value="Unassembled WGS sequence"/>
</dbReference>
<protein>
    <recommendedName>
        <fullName evidence="4">Myb-like domain-containing protein</fullName>
    </recommendedName>
</protein>
<evidence type="ECO:0008006" key="4">
    <source>
        <dbReference type="Google" id="ProtNLM"/>
    </source>
</evidence>
<organism evidence="2 3">
    <name type="scientific">Diplocarpon coronariae</name>
    <dbReference type="NCBI Taxonomy" id="2795749"/>
    <lineage>
        <taxon>Eukaryota</taxon>
        <taxon>Fungi</taxon>
        <taxon>Dikarya</taxon>
        <taxon>Ascomycota</taxon>
        <taxon>Pezizomycotina</taxon>
        <taxon>Leotiomycetes</taxon>
        <taxon>Helotiales</taxon>
        <taxon>Drepanopezizaceae</taxon>
        <taxon>Diplocarpon</taxon>
    </lineage>
</organism>
<keyword evidence="3" id="KW-1185">Reference proteome</keyword>
<evidence type="ECO:0000256" key="1">
    <source>
        <dbReference type="SAM" id="MobiDB-lite"/>
    </source>
</evidence>
<name>A0A218Z9N3_9HELO</name>
<dbReference type="InParanoid" id="A0A218Z9N3"/>
<feature type="compositionally biased region" description="Polar residues" evidence="1">
    <location>
        <begin position="215"/>
        <end position="237"/>
    </location>
</feature>
<evidence type="ECO:0000313" key="3">
    <source>
        <dbReference type="Proteomes" id="UP000242519"/>
    </source>
</evidence>